<evidence type="ECO:0000313" key="5">
    <source>
        <dbReference type="Proteomes" id="UP000030170"/>
    </source>
</evidence>
<gene>
    <name evidence="4" type="ORF">DO97_03995</name>
</gene>
<feature type="domain" description="Methyltransferase" evidence="3">
    <location>
        <begin position="76"/>
        <end position="165"/>
    </location>
</feature>
<dbReference type="Pfam" id="PF13649">
    <property type="entry name" value="Methyltransf_25"/>
    <property type="match status" value="1"/>
</dbReference>
<name>A0A098TKL7_9CYAN</name>
<dbReference type="STRING" id="1497020.DO97_03995"/>
<comment type="caution">
    <text evidence="4">The sequence shown here is derived from an EMBL/GenBank/DDBJ whole genome shotgun (WGS) entry which is preliminary data.</text>
</comment>
<dbReference type="Gene3D" id="3.40.50.150">
    <property type="entry name" value="Vaccinia Virus protein VP39"/>
    <property type="match status" value="1"/>
</dbReference>
<dbReference type="GO" id="GO:0008168">
    <property type="term" value="F:methyltransferase activity"/>
    <property type="evidence" value="ECO:0007669"/>
    <property type="project" value="UniProtKB-KW"/>
</dbReference>
<dbReference type="PANTHER" id="PTHR43861:SF1">
    <property type="entry name" value="TRANS-ACONITATE 2-METHYLTRANSFERASE"/>
    <property type="match status" value="1"/>
</dbReference>
<dbReference type="PANTHER" id="PTHR43861">
    <property type="entry name" value="TRANS-ACONITATE 2-METHYLTRANSFERASE-RELATED"/>
    <property type="match status" value="1"/>
</dbReference>
<evidence type="ECO:0000313" key="4">
    <source>
        <dbReference type="EMBL" id="KGF72880.1"/>
    </source>
</evidence>
<protein>
    <recommendedName>
        <fullName evidence="3">Methyltransferase domain-containing protein</fullName>
    </recommendedName>
</protein>
<dbReference type="CDD" id="cd02440">
    <property type="entry name" value="AdoMet_MTases"/>
    <property type="match status" value="1"/>
</dbReference>
<dbReference type="OrthoDB" id="9811589at2"/>
<dbReference type="RefSeq" id="WP_036532553.1">
    <property type="nucleotide sequence ID" value="NZ_JJML01000017.1"/>
</dbReference>
<dbReference type="GO" id="GO:0032259">
    <property type="term" value="P:methylation"/>
    <property type="evidence" value="ECO:0007669"/>
    <property type="project" value="UniProtKB-KW"/>
</dbReference>
<reference evidence="4 5" key="1">
    <citation type="journal article" date="2014" name="Mol. Ecol.">
        <title>Evolution of Synechococcus.</title>
        <authorList>
            <person name="Dvorak P."/>
            <person name="Casamatta D."/>
            <person name="Hasler P."/>
            <person name="Poulickova A."/>
            <person name="Ondrej V."/>
            <person name="Sanges R."/>
        </authorList>
    </citation>
    <scope>NUCLEOTIDE SEQUENCE [LARGE SCALE GENOMIC DNA]</scope>
    <source>
        <strain evidence="4 5">CAUP A 1101</strain>
    </source>
</reference>
<evidence type="ECO:0000256" key="1">
    <source>
        <dbReference type="ARBA" id="ARBA00022603"/>
    </source>
</evidence>
<dbReference type="AlphaFoldDB" id="A0A098TKL7"/>
<evidence type="ECO:0000256" key="2">
    <source>
        <dbReference type="ARBA" id="ARBA00022679"/>
    </source>
</evidence>
<evidence type="ECO:0000259" key="3">
    <source>
        <dbReference type="Pfam" id="PF13649"/>
    </source>
</evidence>
<sequence length="256" mass="28890">MTEAIRHLAYDLSMRKDYLATSEQQATVDESVFVADFWSQQWQGVAHLPQAAAIAQAEEYQIMEPFLGQLLPGSRILDGGCGLGAWTVFLTNQGFQVTGLDISAPTITRLQSLLPDYQFACRDIRQTDFVAATFDAYFSWGTFEHFENGLGDCMREAYRLLKPGGFLFVSVPFQNWRHIWRDARSQPASPQPSQTLRFYQWRLTVPELAQELAIAGFHVLQIQPIHRDQGWSRTLHHDFGLVPGSWGGVWGCACSG</sequence>
<organism evidence="4 5">
    <name type="scientific">Neosynechococcus sphagnicola sy1</name>
    <dbReference type="NCBI Taxonomy" id="1497020"/>
    <lineage>
        <taxon>Bacteria</taxon>
        <taxon>Bacillati</taxon>
        <taxon>Cyanobacteriota</taxon>
        <taxon>Cyanophyceae</taxon>
        <taxon>Neosynechococcales</taxon>
        <taxon>Neosynechococcaceae</taxon>
        <taxon>Neosynechococcus</taxon>
    </lineage>
</organism>
<dbReference type="EMBL" id="JJML01000017">
    <property type="protein sequence ID" value="KGF72880.1"/>
    <property type="molecule type" value="Genomic_DNA"/>
</dbReference>
<dbReference type="InterPro" id="IPR029063">
    <property type="entry name" value="SAM-dependent_MTases_sf"/>
</dbReference>
<proteinExistence type="predicted"/>
<keyword evidence="1" id="KW-0489">Methyltransferase</keyword>
<accession>A0A098TKL7</accession>
<dbReference type="SUPFAM" id="SSF53335">
    <property type="entry name" value="S-adenosyl-L-methionine-dependent methyltransferases"/>
    <property type="match status" value="1"/>
</dbReference>
<dbReference type="InterPro" id="IPR041698">
    <property type="entry name" value="Methyltransf_25"/>
</dbReference>
<keyword evidence="2" id="KW-0808">Transferase</keyword>
<dbReference type="Proteomes" id="UP000030170">
    <property type="component" value="Unassembled WGS sequence"/>
</dbReference>
<keyword evidence="5" id="KW-1185">Reference proteome</keyword>